<keyword evidence="3" id="KW-0479">Metal-binding</keyword>
<dbReference type="Proteomes" id="UP000266861">
    <property type="component" value="Unassembled WGS sequence"/>
</dbReference>
<dbReference type="SMART" id="SM00225">
    <property type="entry name" value="BTB"/>
    <property type="match status" value="1"/>
</dbReference>
<keyword evidence="4" id="KW-0863">Zinc-finger</keyword>
<dbReference type="OrthoDB" id="2408987at2759"/>
<dbReference type="InterPro" id="IPR000210">
    <property type="entry name" value="BTB/POZ_dom"/>
</dbReference>
<dbReference type="GO" id="GO:0005737">
    <property type="term" value="C:cytoplasm"/>
    <property type="evidence" value="ECO:0007669"/>
    <property type="project" value="UniProtKB-SubCell"/>
</dbReference>
<evidence type="ECO:0000259" key="9">
    <source>
        <dbReference type="PROSITE" id="PS51981"/>
    </source>
</evidence>
<dbReference type="PROSITE" id="PS50097">
    <property type="entry name" value="BTB"/>
    <property type="match status" value="1"/>
</dbReference>
<feature type="region of interest" description="Disordered" evidence="7">
    <location>
        <begin position="1722"/>
        <end position="1746"/>
    </location>
</feature>
<dbReference type="Gene3D" id="1.25.40.420">
    <property type="match status" value="1"/>
</dbReference>
<dbReference type="Pfam" id="PF00651">
    <property type="entry name" value="BTB"/>
    <property type="match status" value="1"/>
</dbReference>
<gene>
    <name evidence="10" type="ORF">Glove_26g184</name>
</gene>
<evidence type="ECO:0000259" key="8">
    <source>
        <dbReference type="PROSITE" id="PS50097"/>
    </source>
</evidence>
<dbReference type="Gene3D" id="3.30.710.10">
    <property type="entry name" value="Potassium Channel Kv1.1, Chain A"/>
    <property type="match status" value="1"/>
</dbReference>
<dbReference type="InterPro" id="IPR052407">
    <property type="entry name" value="BTB_POZ_domain_cont_9"/>
</dbReference>
<keyword evidence="5" id="KW-0862">Zinc</keyword>
<evidence type="ECO:0000256" key="3">
    <source>
        <dbReference type="ARBA" id="ARBA00022723"/>
    </source>
</evidence>
<comment type="subcellular location">
    <subcellularLocation>
        <location evidence="1">Cytoplasm</location>
    </subcellularLocation>
</comment>
<dbReference type="PANTHER" id="PTHR46306">
    <property type="entry name" value="BTB/POZ DOMAIN-CONTAINING PROTEIN 9"/>
    <property type="match status" value="1"/>
</dbReference>
<proteinExistence type="predicted"/>
<reference evidence="10 11" key="1">
    <citation type="submission" date="2018-08" db="EMBL/GenBank/DDBJ databases">
        <title>Genome and evolution of the arbuscular mycorrhizal fungus Diversispora epigaea (formerly Glomus versiforme) and its bacterial endosymbionts.</title>
        <authorList>
            <person name="Sun X."/>
            <person name="Fei Z."/>
            <person name="Harrison M."/>
        </authorList>
    </citation>
    <scope>NUCLEOTIDE SEQUENCE [LARGE SCALE GENOMIC DNA]</scope>
    <source>
        <strain evidence="10 11">IT104</strain>
    </source>
</reference>
<evidence type="ECO:0000256" key="7">
    <source>
        <dbReference type="SAM" id="MobiDB-lite"/>
    </source>
</evidence>
<dbReference type="Pfam" id="PF07707">
    <property type="entry name" value="BACK"/>
    <property type="match status" value="1"/>
</dbReference>
<dbReference type="Pfam" id="PF20173">
    <property type="entry name" value="ZnF_RZ-type"/>
    <property type="match status" value="1"/>
</dbReference>
<evidence type="ECO:0000313" key="11">
    <source>
        <dbReference type="Proteomes" id="UP000266861"/>
    </source>
</evidence>
<accession>A0A397JI61</accession>
<dbReference type="InterPro" id="IPR011333">
    <property type="entry name" value="SKP1/BTB/POZ_sf"/>
</dbReference>
<dbReference type="InterPro" id="IPR046439">
    <property type="entry name" value="ZF_RZ_dom"/>
</dbReference>
<evidence type="ECO:0000256" key="4">
    <source>
        <dbReference type="ARBA" id="ARBA00022771"/>
    </source>
</evidence>
<dbReference type="SUPFAM" id="SSF54695">
    <property type="entry name" value="POZ domain"/>
    <property type="match status" value="1"/>
</dbReference>
<dbReference type="EMBL" id="PQFF01000024">
    <property type="protein sequence ID" value="RHZ88035.1"/>
    <property type="molecule type" value="Genomic_DNA"/>
</dbReference>
<feature type="domain" description="BTB" evidence="8">
    <location>
        <begin position="23"/>
        <end position="93"/>
    </location>
</feature>
<feature type="domain" description="RZ-type" evidence="9">
    <location>
        <begin position="967"/>
        <end position="1042"/>
    </location>
</feature>
<evidence type="ECO:0000256" key="5">
    <source>
        <dbReference type="ARBA" id="ARBA00022833"/>
    </source>
</evidence>
<dbReference type="InterPro" id="IPR011705">
    <property type="entry name" value="BACK"/>
</dbReference>
<evidence type="ECO:0000313" key="10">
    <source>
        <dbReference type="EMBL" id="RHZ88035.1"/>
    </source>
</evidence>
<sequence length="1746" mass="202739">MTLKFFDKLSQNFIELLNDKDDFNVIIDVENKEKSFTAHSSVLKYRSSYFRRELVNIPLNEDNVKIITKSTISAQIFDVILKYIYGGIVNLENAETRFIFDLMLIANEFELEELTNYIETLLIDTKASWLKTYFSLIYNTIFSTNNFKKLEIYCNDIVVKYPNLIFDSSNFTSLQESALVSLLKRDDLQMKEVEIWDYVIKWGIAQNSTLPINRKEWTKENFITLKNTLQQCLLYIRYFHLSADEVLDSIKPYKKILDKQLWEDINQHLLSPKRPVKSIILPARSLLDIDLPARSLLVINDPITKNLQESSTTLNSDSLTEGDKILKYNYNDFIRIDDFKEMYLEEIAKLKEKRDNCDEFGELQPFVEDKTYRAFKCNILSILHLRDVSLEEFSESYFDDFVAAICNADGGKKDVKLLSLILKQLLDEDKIKDPVYLHVYWWTNSSRISLYFQLAQMCPTIVNDFSERRANYTFEDFLIQKVTITTLNELNGSKAESINVHQIDQWHKQATKIITYTRKLIRFRKLPSLIQLLRICNELVASKSISLKDIKEIVRLGLTSDDREIFSKEFVNYVLKVLDQLEVNEKNLIPMRSFIMRCLDVISIESQVILHLYQTIFSREPFPLIGSIISRIFAKEEDENIFFRIFENAHMILQRSPRLNVINTALKAKDLNSPMAALCCDIIQQNYFSELDMADMIEFFLSASNALLNTEIEPLQRITSIAFLKEFVGRLWETTITDDFTRPIAIDKIMEIGNFNVQTVLDQINNVMAIENPLIYSLKIYFLRDLWFRNFSIDDIKKFCKGQTRTLPWLLSLEWGDNNDNRLPFNTYWYLPEYAQAEDAFRFLYSINNNSQMQQFTQLLPNNLNSRIAFMGLIISRLHTIRASREWGPSEIRAAGFLKNVSRVNGLSDIYKNSINKIISNRHPLLHFDARMDNNTLFINSVIAHTIILHASMNPNVSPLTTLLHRLDLCKNMYILTSAVIGVEQVTRYTCECGYKYIIANCGYTMNEQKCPGCKVRMLGGANNRAHSSNIRTQPTNDLAGYIGETPNQDITYCIRTMTPTSFRILHLFVHILIGASAPSTLAINFLQKNNQVATDTEHYCLGHIQNDWNVLKQILNCSDENLALTLHSILANMTQNPPSASNLNAPNQREEWETLFTRNYVSSQIKSITETTTNFRTRLDTASNAVQGNNANVIESEINQTLTTVDISQLPRLWRKIGINTFESFRDYYNGNLAQYKEQFPVLAVYFKHEERLTHVKHLWDIVKFVQLLSARLSYRLNRNEVSALTFRKYFSSERNDEALMTAYRDFENAWNSVIYNVDKYQCHKINIKPKMNFDQKLILALIEPKDEGVFLCAILEYLVFIQNKFIEEIMTIKPGTCRSLRFLEDSDSFDETEGPSQYYIQSLTLERSRKDNLISYQWEGDYDGILQFSERNLGLGRGQDIIYDLQKIEQELARYLVFEKVHIEMIENTTLFMEPFSYHMELFQSSTKTIGDIRNLIPQEPISPEKVSAIMGIPTNSFNFTPDQMDTLIDNPSDILSALEILLCFVKRSPGGDGEFSIKEYISQWASLSKISENAKFNSLLNADLKLKHLVGLYELIEEQVADTTVKYVSEKYQVPITNDLENSINKAIDWTIPPSQKELLPAKAFALALKRFMYRCLQGEDIKESDPLNLYICDESFYFWPSSVSQKLIDDLFPDEIMVSHTFTVYEFITKQIENLIRASSRQEKPRHAPSTKRGRNPKGRFD</sequence>
<protein>
    <submittedName>
        <fullName evidence="10">Uncharacterized protein</fullName>
    </submittedName>
</protein>
<organism evidence="10 11">
    <name type="scientific">Diversispora epigaea</name>
    <dbReference type="NCBI Taxonomy" id="1348612"/>
    <lineage>
        <taxon>Eukaryota</taxon>
        <taxon>Fungi</taxon>
        <taxon>Fungi incertae sedis</taxon>
        <taxon>Mucoromycota</taxon>
        <taxon>Glomeromycotina</taxon>
        <taxon>Glomeromycetes</taxon>
        <taxon>Diversisporales</taxon>
        <taxon>Diversisporaceae</taxon>
        <taxon>Diversispora</taxon>
    </lineage>
</organism>
<comment type="caution">
    <text evidence="10">The sequence shown here is derived from an EMBL/GenBank/DDBJ whole genome shotgun (WGS) entry which is preliminary data.</text>
</comment>
<name>A0A397JI61_9GLOM</name>
<evidence type="ECO:0000256" key="2">
    <source>
        <dbReference type="ARBA" id="ARBA00022490"/>
    </source>
</evidence>
<feature type="compositionally biased region" description="Basic residues" evidence="7">
    <location>
        <begin position="1731"/>
        <end position="1746"/>
    </location>
</feature>
<dbReference type="PROSITE" id="PS51981">
    <property type="entry name" value="ZF_RZ"/>
    <property type="match status" value="1"/>
</dbReference>
<dbReference type="STRING" id="1348612.A0A397JI61"/>
<dbReference type="PANTHER" id="PTHR46306:SF1">
    <property type="entry name" value="BTB_POZ DOMAIN-CONTAINING PROTEIN 9"/>
    <property type="match status" value="1"/>
</dbReference>
<dbReference type="GO" id="GO:0008270">
    <property type="term" value="F:zinc ion binding"/>
    <property type="evidence" value="ECO:0007669"/>
    <property type="project" value="UniProtKB-KW"/>
</dbReference>
<dbReference type="GO" id="GO:0002376">
    <property type="term" value="P:immune system process"/>
    <property type="evidence" value="ECO:0007669"/>
    <property type="project" value="UniProtKB-KW"/>
</dbReference>
<evidence type="ECO:0000256" key="1">
    <source>
        <dbReference type="ARBA" id="ARBA00004496"/>
    </source>
</evidence>
<keyword evidence="11" id="KW-1185">Reference proteome</keyword>
<keyword evidence="2" id="KW-0963">Cytoplasm</keyword>
<keyword evidence="6" id="KW-0391">Immunity</keyword>
<evidence type="ECO:0000256" key="6">
    <source>
        <dbReference type="ARBA" id="ARBA00022859"/>
    </source>
</evidence>